<dbReference type="Proteomes" id="UP001238334">
    <property type="component" value="Chromosome"/>
</dbReference>
<evidence type="ECO:0000313" key="3">
    <source>
        <dbReference type="Proteomes" id="UP001238334"/>
    </source>
</evidence>
<evidence type="ECO:0000256" key="1">
    <source>
        <dbReference type="SAM" id="SignalP"/>
    </source>
</evidence>
<feature type="chain" id="PRO_5040974109" evidence="1">
    <location>
        <begin position="30"/>
        <end position="136"/>
    </location>
</feature>
<evidence type="ECO:0000313" key="2">
    <source>
        <dbReference type="EMBL" id="WIY26959.1"/>
    </source>
</evidence>
<name>A0A9Y2L4V5_9RHOB</name>
<dbReference type="AlphaFoldDB" id="A0A9Y2L4V5"/>
<dbReference type="EMBL" id="CP127247">
    <property type="protein sequence ID" value="WIY26959.1"/>
    <property type="molecule type" value="Genomic_DNA"/>
</dbReference>
<sequence>MSYQRICANGKTMPAVSRRAFLTTAVVTAATPAVALIAPVDPHTEWVRQWRIARVDWCRAADVDPSGDSNTPECEEACAREYALLDLIVQTKAKTREGADAQVQLLLEYNREELTAEFGETFLASISGGLALGRMQ</sequence>
<organism evidence="2 3">
    <name type="scientific">Parasedimentitalea psychrophila</name>
    <dbReference type="NCBI Taxonomy" id="2997337"/>
    <lineage>
        <taxon>Bacteria</taxon>
        <taxon>Pseudomonadati</taxon>
        <taxon>Pseudomonadota</taxon>
        <taxon>Alphaproteobacteria</taxon>
        <taxon>Rhodobacterales</taxon>
        <taxon>Paracoccaceae</taxon>
        <taxon>Parasedimentitalea</taxon>
    </lineage>
</organism>
<keyword evidence="1" id="KW-0732">Signal</keyword>
<keyword evidence="3" id="KW-1185">Reference proteome</keyword>
<dbReference type="KEGG" id="ppso:QPJ95_08620"/>
<proteinExistence type="predicted"/>
<reference evidence="2 3" key="1">
    <citation type="submission" date="2023-06" db="EMBL/GenBank/DDBJ databases">
        <title>Parasedimentitalea psychrophila sp. nov., a psychrophilic bacterium isolated from deep-sea sediment.</title>
        <authorList>
            <person name="Li A."/>
        </authorList>
    </citation>
    <scope>NUCLEOTIDE SEQUENCE [LARGE SCALE GENOMIC DNA]</scope>
    <source>
        <strain evidence="2 3">QS115</strain>
    </source>
</reference>
<dbReference type="RefSeq" id="WP_270917401.1">
    <property type="nucleotide sequence ID" value="NZ_CP127247.1"/>
</dbReference>
<accession>A0A9Y2L4V5</accession>
<feature type="signal peptide" evidence="1">
    <location>
        <begin position="1"/>
        <end position="29"/>
    </location>
</feature>
<protein>
    <submittedName>
        <fullName evidence="2">Uncharacterized protein</fullName>
    </submittedName>
</protein>
<gene>
    <name evidence="2" type="ORF">QPJ95_08620</name>
</gene>